<evidence type="ECO:0000313" key="1">
    <source>
        <dbReference type="EMBL" id="KJV57078.1"/>
    </source>
</evidence>
<protein>
    <recommendedName>
        <fullName evidence="3">Integrase</fullName>
    </recommendedName>
</protein>
<name>A0A0F3MMU8_9RICK</name>
<dbReference type="PATRIC" id="fig|1359168.3.peg.956"/>
<accession>A0A0F3MMU8</accession>
<reference evidence="1 2" key="1">
    <citation type="submission" date="2015-02" db="EMBL/GenBank/DDBJ databases">
        <title>Genome Sequencing of Rickettsiales.</title>
        <authorList>
            <person name="Daugherty S.C."/>
            <person name="Su Q."/>
            <person name="Abolude K."/>
            <person name="Beier-Sexton M."/>
            <person name="Carlyon J.A."/>
            <person name="Carter R."/>
            <person name="Day N.P."/>
            <person name="Dumler S.J."/>
            <person name="Dyachenko V."/>
            <person name="Godinez A."/>
            <person name="Kurtti T.J."/>
            <person name="Lichay M."/>
            <person name="Mullins K.E."/>
            <person name="Ott S."/>
            <person name="Pappas-Brown V."/>
            <person name="Paris D.H."/>
            <person name="Patel P."/>
            <person name="Richards A.L."/>
            <person name="Sadzewicz L."/>
            <person name="Sears K."/>
            <person name="Seidman D."/>
            <person name="Sengamalay N."/>
            <person name="Stenos J."/>
            <person name="Tallon L.J."/>
            <person name="Vincent G."/>
            <person name="Fraser C.M."/>
            <person name="Munderloh U."/>
            <person name="Dunning-Hotopp J.C."/>
        </authorList>
    </citation>
    <scope>NUCLEOTIDE SEQUENCE [LARGE SCALE GENOMIC DNA]</scope>
    <source>
        <strain evidence="1 2">Fuller</strain>
    </source>
</reference>
<proteinExistence type="predicted"/>
<evidence type="ECO:0000313" key="2">
    <source>
        <dbReference type="Proteomes" id="UP000033616"/>
    </source>
</evidence>
<dbReference type="EMBL" id="LANP01000004">
    <property type="protein sequence ID" value="KJV57078.1"/>
    <property type="molecule type" value="Genomic_DNA"/>
</dbReference>
<comment type="caution">
    <text evidence="1">The sequence shown here is derived from an EMBL/GenBank/DDBJ whole genome shotgun (WGS) entry which is preliminary data.</text>
</comment>
<gene>
    <name evidence="1" type="ORF">OCHUTO_0256</name>
</gene>
<organism evidence="1 2">
    <name type="scientific">Orientia chuto str. Dubai</name>
    <dbReference type="NCBI Taxonomy" id="1359168"/>
    <lineage>
        <taxon>Bacteria</taxon>
        <taxon>Pseudomonadati</taxon>
        <taxon>Pseudomonadota</taxon>
        <taxon>Alphaproteobacteria</taxon>
        <taxon>Rickettsiales</taxon>
        <taxon>Rickettsiaceae</taxon>
        <taxon>Rickettsieae</taxon>
        <taxon>Orientia</taxon>
    </lineage>
</organism>
<sequence>MIGAALNHSNIKLTDIYAKVSLEPVLRQFLTT</sequence>
<keyword evidence="2" id="KW-1185">Reference proteome</keyword>
<evidence type="ECO:0008006" key="3">
    <source>
        <dbReference type="Google" id="ProtNLM"/>
    </source>
</evidence>
<dbReference type="Proteomes" id="UP000033616">
    <property type="component" value="Unassembled WGS sequence"/>
</dbReference>
<dbReference type="AlphaFoldDB" id="A0A0F3MMU8"/>